<name>A0A0M6YD08_9RHOB</name>
<feature type="transmembrane region" description="Helical" evidence="1">
    <location>
        <begin position="54"/>
        <end position="73"/>
    </location>
</feature>
<feature type="transmembrane region" description="Helical" evidence="1">
    <location>
        <begin position="6"/>
        <end position="24"/>
    </location>
</feature>
<gene>
    <name evidence="2" type="ORF">JDO7802_00244</name>
</gene>
<dbReference type="EMBL" id="CXSU01000005">
    <property type="protein sequence ID" value="CTQ48242.1"/>
    <property type="molecule type" value="Genomic_DNA"/>
</dbReference>
<evidence type="ECO:0000313" key="2">
    <source>
        <dbReference type="EMBL" id="CTQ48242.1"/>
    </source>
</evidence>
<evidence type="ECO:0000313" key="3">
    <source>
        <dbReference type="Proteomes" id="UP000049222"/>
    </source>
</evidence>
<sequence>MSVFSAIVVFMMIWAMVFMLGLQIGQNTQGDQGKVSMGTHASTPADPIRVWRRIAWATGITLVLWIPLIWFITSGNLTIDDLRRWTGREVLG</sequence>
<dbReference type="Proteomes" id="UP000049222">
    <property type="component" value="Unassembled WGS sequence"/>
</dbReference>
<dbReference type="STRING" id="420998.JDO7802_00244"/>
<evidence type="ECO:0000256" key="1">
    <source>
        <dbReference type="SAM" id="Phobius"/>
    </source>
</evidence>
<organism evidence="2 3">
    <name type="scientific">Jannaschia donghaensis</name>
    <dbReference type="NCBI Taxonomy" id="420998"/>
    <lineage>
        <taxon>Bacteria</taxon>
        <taxon>Pseudomonadati</taxon>
        <taxon>Pseudomonadota</taxon>
        <taxon>Alphaproteobacteria</taxon>
        <taxon>Rhodobacterales</taxon>
        <taxon>Roseobacteraceae</taxon>
        <taxon>Jannaschia</taxon>
    </lineage>
</organism>
<dbReference type="AlphaFoldDB" id="A0A0M6YD08"/>
<reference evidence="2 3" key="1">
    <citation type="submission" date="2015-07" db="EMBL/GenBank/DDBJ databases">
        <authorList>
            <person name="Noorani M."/>
        </authorList>
    </citation>
    <scope>NUCLEOTIDE SEQUENCE [LARGE SCALE GENOMIC DNA]</scope>
    <source>
        <strain evidence="2 3">CECT 7802</strain>
    </source>
</reference>
<keyword evidence="1" id="KW-1133">Transmembrane helix</keyword>
<protein>
    <submittedName>
        <fullName evidence="2">Putative secreted protein</fullName>
    </submittedName>
</protein>
<accession>A0A0M6YD08</accession>
<dbReference type="InterPro" id="IPR009935">
    <property type="entry name" value="DUF1467"/>
</dbReference>
<dbReference type="OrthoDB" id="9804637at2"/>
<keyword evidence="1" id="KW-0472">Membrane</keyword>
<proteinExistence type="predicted"/>
<dbReference type="Pfam" id="PF07330">
    <property type="entry name" value="DUF1467"/>
    <property type="match status" value="1"/>
</dbReference>
<dbReference type="RefSeq" id="WP_055081869.1">
    <property type="nucleotide sequence ID" value="NZ_CXSU01000005.1"/>
</dbReference>
<keyword evidence="3" id="KW-1185">Reference proteome</keyword>
<keyword evidence="1" id="KW-0812">Transmembrane</keyword>